<dbReference type="Proteomes" id="UP001383192">
    <property type="component" value="Unassembled WGS sequence"/>
</dbReference>
<evidence type="ECO:0000313" key="3">
    <source>
        <dbReference type="Proteomes" id="UP001383192"/>
    </source>
</evidence>
<feature type="compositionally biased region" description="Basic and acidic residues" evidence="1">
    <location>
        <begin position="39"/>
        <end position="49"/>
    </location>
</feature>
<dbReference type="EMBL" id="JAYKXP010000083">
    <property type="protein sequence ID" value="KAK7029441.1"/>
    <property type="molecule type" value="Genomic_DNA"/>
</dbReference>
<feature type="region of interest" description="Disordered" evidence="1">
    <location>
        <begin position="265"/>
        <end position="353"/>
    </location>
</feature>
<feature type="compositionally biased region" description="Polar residues" evidence="1">
    <location>
        <begin position="134"/>
        <end position="158"/>
    </location>
</feature>
<comment type="caution">
    <text evidence="2">The sequence shown here is derived from an EMBL/GenBank/DDBJ whole genome shotgun (WGS) entry which is preliminary data.</text>
</comment>
<name>A0AAW0BRY6_9AGAR</name>
<protein>
    <submittedName>
        <fullName evidence="2">Uncharacterized protein</fullName>
    </submittedName>
</protein>
<evidence type="ECO:0000256" key="1">
    <source>
        <dbReference type="SAM" id="MobiDB-lite"/>
    </source>
</evidence>
<keyword evidence="3" id="KW-1185">Reference proteome</keyword>
<organism evidence="2 3">
    <name type="scientific">Paramarasmius palmivorus</name>
    <dbReference type="NCBI Taxonomy" id="297713"/>
    <lineage>
        <taxon>Eukaryota</taxon>
        <taxon>Fungi</taxon>
        <taxon>Dikarya</taxon>
        <taxon>Basidiomycota</taxon>
        <taxon>Agaricomycotina</taxon>
        <taxon>Agaricomycetes</taxon>
        <taxon>Agaricomycetidae</taxon>
        <taxon>Agaricales</taxon>
        <taxon>Marasmiineae</taxon>
        <taxon>Marasmiaceae</taxon>
        <taxon>Paramarasmius</taxon>
    </lineage>
</organism>
<feature type="compositionally biased region" description="Polar residues" evidence="1">
    <location>
        <begin position="215"/>
        <end position="224"/>
    </location>
</feature>
<dbReference type="AlphaFoldDB" id="A0AAW0BRY6"/>
<feature type="region of interest" description="Disordered" evidence="1">
    <location>
        <begin position="207"/>
        <end position="242"/>
    </location>
</feature>
<sequence>MEYGASNLRISLSEARLEKVDTRQNRGGKRRRNSMVSGEAKEAVSEVKFNKSRSGPHTSAQKNSSTTYKRRNTVSVPLEPENTALIFPGSNPSRKMLRDWDKPGLMDRLLSRHSSPDPPSSPLDEVELSDLLSKTRNSTPTASLPSNSPESFRLTTPAQFDDISDGSPSPPHSQSIPSTIDTPDFYSHSHSHHSRSQIASCYSTEPVDCSHPDETPTSCASNRRMSLPDAHIPSDSSSFTFRMPPPPPFTLGDVAVEMLCPKPNRRLQKTVSDSAVGMSSPRLIRIAKPKPSATKDPVVTSPAKTKQRRKTAQPRSQKTKTSDGESKPATSSRPRTQSSRSFTSGLDGSASPNDSSLTFLSFDEPIAQPQIDVRNILSDELKAKFDLMHAQMKQEAEASWENYEMGAPFAPLAVKEEQMS</sequence>
<feature type="region of interest" description="Disordered" evidence="1">
    <location>
        <begin position="19"/>
        <end position="100"/>
    </location>
</feature>
<evidence type="ECO:0000313" key="2">
    <source>
        <dbReference type="EMBL" id="KAK7029441.1"/>
    </source>
</evidence>
<proteinExistence type="predicted"/>
<gene>
    <name evidence="2" type="ORF">VNI00_014575</name>
</gene>
<feature type="region of interest" description="Disordered" evidence="1">
    <location>
        <begin position="134"/>
        <end position="191"/>
    </location>
</feature>
<reference evidence="2 3" key="1">
    <citation type="submission" date="2024-01" db="EMBL/GenBank/DDBJ databases">
        <title>A draft genome for a cacao thread blight-causing isolate of Paramarasmius palmivorus.</title>
        <authorList>
            <person name="Baruah I.K."/>
            <person name="Bukari Y."/>
            <person name="Amoako-Attah I."/>
            <person name="Meinhardt L.W."/>
            <person name="Bailey B.A."/>
            <person name="Cohen S.P."/>
        </authorList>
    </citation>
    <scope>NUCLEOTIDE SEQUENCE [LARGE SCALE GENOMIC DNA]</scope>
    <source>
        <strain evidence="2 3">GH-12</strain>
    </source>
</reference>
<feature type="compositionally biased region" description="Low complexity" evidence="1">
    <location>
        <begin position="330"/>
        <end position="344"/>
    </location>
</feature>
<accession>A0AAW0BRY6</accession>
<feature type="compositionally biased region" description="Polar residues" evidence="1">
    <location>
        <begin position="52"/>
        <end position="67"/>
    </location>
</feature>